<dbReference type="SUPFAM" id="SSF50249">
    <property type="entry name" value="Nucleic acid-binding proteins"/>
    <property type="match status" value="3"/>
</dbReference>
<accession>A0A6V7PG71</accession>
<dbReference type="InterPro" id="IPR003871">
    <property type="entry name" value="RFA1B/D_OB_1st"/>
</dbReference>
<dbReference type="AlphaFoldDB" id="A0A6V7PG71"/>
<reference evidence="2" key="1">
    <citation type="submission" date="2020-07" db="EMBL/GenBank/DDBJ databases">
        <authorList>
            <person name="Lin J."/>
        </authorList>
    </citation>
    <scope>NUCLEOTIDE SEQUENCE</scope>
</reference>
<evidence type="ECO:0000259" key="1">
    <source>
        <dbReference type="Pfam" id="PF02721"/>
    </source>
</evidence>
<dbReference type="PANTHER" id="PTHR47165:SF4">
    <property type="entry name" value="OS03G0429900 PROTEIN"/>
    <property type="match status" value="1"/>
</dbReference>
<dbReference type="PANTHER" id="PTHR47165">
    <property type="entry name" value="OS03G0429900 PROTEIN"/>
    <property type="match status" value="1"/>
</dbReference>
<dbReference type="CDD" id="cd04481">
    <property type="entry name" value="RPA1_DBD_B_like"/>
    <property type="match status" value="1"/>
</dbReference>
<dbReference type="CDD" id="cd04480">
    <property type="entry name" value="RPA1_DBD_A_like"/>
    <property type="match status" value="1"/>
</dbReference>
<feature type="domain" description="Replication protein A 70 kDa DNA-binding subunit B/D first OB fold" evidence="1">
    <location>
        <begin position="4"/>
        <end position="107"/>
    </location>
</feature>
<dbReference type="InterPro" id="IPR012340">
    <property type="entry name" value="NA-bd_OB-fold"/>
</dbReference>
<organism evidence="2">
    <name type="scientific">Ananas comosus var. bracteatus</name>
    <name type="common">red pineapple</name>
    <dbReference type="NCBI Taxonomy" id="296719"/>
    <lineage>
        <taxon>Eukaryota</taxon>
        <taxon>Viridiplantae</taxon>
        <taxon>Streptophyta</taxon>
        <taxon>Embryophyta</taxon>
        <taxon>Tracheophyta</taxon>
        <taxon>Spermatophyta</taxon>
        <taxon>Magnoliopsida</taxon>
        <taxon>Liliopsida</taxon>
        <taxon>Poales</taxon>
        <taxon>Bromeliaceae</taxon>
        <taxon>Bromelioideae</taxon>
        <taxon>Ananas</taxon>
    </lineage>
</organism>
<gene>
    <name evidence="2" type="ORF">CB5_LOCUS13046</name>
</gene>
<protein>
    <recommendedName>
        <fullName evidence="1">Replication protein A 70 kDa DNA-binding subunit B/D first OB fold domain-containing protein</fullName>
    </recommendedName>
</protein>
<dbReference type="Gene3D" id="2.40.50.140">
    <property type="entry name" value="Nucleic acid-binding proteins"/>
    <property type="match status" value="3"/>
</dbReference>
<proteinExistence type="predicted"/>
<dbReference type="EMBL" id="LR862130">
    <property type="protein sequence ID" value="CAD1829835.1"/>
    <property type="molecule type" value="Genomic_DNA"/>
</dbReference>
<name>A0A6V7PG71_ANACO</name>
<dbReference type="Pfam" id="PF02721">
    <property type="entry name" value="DUF223"/>
    <property type="match status" value="1"/>
</dbReference>
<sequence>MEFMLLDQLNLQQQHGKIKIRVSRLWESTIPHLKNQVLSLECLLIDEKGYSMQATIRKHDIQQFKPKITEGIVYFIEKFNVIPSRDKYKVVDRKYMIQINKWTTIAETTYNVETIPYYCFEFCDFDCIKGKRNNDTCLIDVLGSITAIGPVSYTYVGNEQTPIRNLEIQNSEDDTFPVTLWDKFAIEFDDSLIYEKESIGPVIIIFAGMSVRTYKEKLYLSTCSASRVYVNLEIPEVSAFQNTLQRGQAIVRSIKQIEVAKQPIISPYEQKFANRKTISDLIALNPADVENIKYTCEAKLEEIDTTYGWWYKACYDCKGGVKDYDGTFWCTQCGKNDQSPVPCLIQSSDTDEEEK</sequence>
<evidence type="ECO:0000313" key="2">
    <source>
        <dbReference type="EMBL" id="CAD1829835.1"/>
    </source>
</evidence>